<name>A0A2N3YGN6_9MICO</name>
<comment type="caution">
    <text evidence="1">The sequence shown here is derived from an EMBL/GenBank/DDBJ whole genome shotgun (WGS) entry which is preliminary data.</text>
</comment>
<evidence type="ECO:0000313" key="1">
    <source>
        <dbReference type="EMBL" id="PKW26025.1"/>
    </source>
</evidence>
<dbReference type="RefSeq" id="WP_101394659.1">
    <property type="nucleotide sequence ID" value="NZ_PJNE01000001.1"/>
</dbReference>
<dbReference type="EMBL" id="PJNE01000001">
    <property type="protein sequence ID" value="PKW26025.1"/>
    <property type="molecule type" value="Genomic_DNA"/>
</dbReference>
<dbReference type="Proteomes" id="UP000233781">
    <property type="component" value="Unassembled WGS sequence"/>
</dbReference>
<keyword evidence="2" id="KW-1185">Reference proteome</keyword>
<sequence length="307" mass="33352">MSPVLPPLPSGPLSLDAARDLGLADHQWRMPQLLRATRSVRSTTPLTAVHERAAAFALALPPDVAFSHLTAARLWGLPLPAPLEEQEELDVIRATGRARIERRGCIGHRGLEHRAVSSVQGLRVTSLADTWVDLGECVPRGLGRDDLVVAGDVVATRLGGEGHASPLAEALDARVRPRHARTLADALRLVRPGVRSPAETRARLVFHDAGFPEPEVNGHVHAAGGGWLAEGDLVWRAQRVIGEYQGSVHAGIRRRSEDSYRNGLLGDEGWTVLELFAQDLVPGARRVSTLRRFARALALDPARLRLH</sequence>
<protein>
    <submittedName>
        <fullName evidence="1">Uncharacterized protein</fullName>
    </submittedName>
</protein>
<evidence type="ECO:0000313" key="2">
    <source>
        <dbReference type="Proteomes" id="UP000233781"/>
    </source>
</evidence>
<proteinExistence type="predicted"/>
<dbReference type="OrthoDB" id="3173471at2"/>
<reference evidence="1 2" key="1">
    <citation type="submission" date="2017-12" db="EMBL/GenBank/DDBJ databases">
        <title>Sequencing the genomes of 1000 Actinobacteria strains.</title>
        <authorList>
            <person name="Klenk H.-P."/>
        </authorList>
    </citation>
    <scope>NUCLEOTIDE SEQUENCE [LARGE SCALE GENOMIC DNA]</scope>
    <source>
        <strain evidence="1 2">DSM 12806</strain>
    </source>
</reference>
<accession>A0A2N3YGN6</accession>
<dbReference type="AlphaFoldDB" id="A0A2N3YGN6"/>
<gene>
    <name evidence="1" type="ORF">ATL31_0829</name>
</gene>
<organism evidence="1 2">
    <name type="scientific">Phycicoccus duodecadis</name>
    <dbReference type="NCBI Taxonomy" id="173053"/>
    <lineage>
        <taxon>Bacteria</taxon>
        <taxon>Bacillati</taxon>
        <taxon>Actinomycetota</taxon>
        <taxon>Actinomycetes</taxon>
        <taxon>Micrococcales</taxon>
        <taxon>Intrasporangiaceae</taxon>
        <taxon>Phycicoccus</taxon>
    </lineage>
</organism>